<evidence type="ECO:0000313" key="4">
    <source>
        <dbReference type="EMBL" id="PJJ29809.1"/>
    </source>
</evidence>
<sequence length="303" mass="33429">MMKTKGLFLRISRVTVLLFTVLLFLIVLSGGMKAFAESQGPGGALKEKRVYDEAGLFSQEEIETFETQIQAMRKEMNMDVVITTTDQAGGKSAGQYAEDFYIRGAYGVGKDYSGVLFLIDMDNRELYILPVGKMNRFLTDKRWNSILDSAYDEISNQNYGACAGSFLDGVNKYYKAGIPGGQYNYDKETGKISVYRSIRWYEAALAALIGLIAAATACGGVTSRYSMKKERGWAKNSLMAYRANCQFRYSDQFDHLVNKNVTYMIIPRNQGNTGRGGGGFSSGGRSTTHTSSGRTMGGGGRKF</sequence>
<evidence type="ECO:0000259" key="3">
    <source>
        <dbReference type="Pfam" id="PF04536"/>
    </source>
</evidence>
<dbReference type="AlphaFoldDB" id="A0A2M8Z8N4"/>
<proteinExistence type="predicted"/>
<dbReference type="Pfam" id="PF04536">
    <property type="entry name" value="TPM_phosphatase"/>
    <property type="match status" value="1"/>
</dbReference>
<dbReference type="EMBL" id="PGET01000001">
    <property type="protein sequence ID" value="PJJ29809.1"/>
    <property type="molecule type" value="Genomic_DNA"/>
</dbReference>
<keyword evidence="2" id="KW-0812">Transmembrane</keyword>
<gene>
    <name evidence="4" type="ORF">H171_3369</name>
</gene>
<keyword evidence="2" id="KW-0472">Membrane</keyword>
<feature type="compositionally biased region" description="Gly residues" evidence="1">
    <location>
        <begin position="273"/>
        <end position="282"/>
    </location>
</feature>
<comment type="caution">
    <text evidence="4">The sequence shown here is derived from an EMBL/GenBank/DDBJ whole genome shotgun (WGS) entry which is preliminary data.</text>
</comment>
<evidence type="ECO:0000313" key="5">
    <source>
        <dbReference type="Proteomes" id="UP000231092"/>
    </source>
</evidence>
<feature type="transmembrane region" description="Helical" evidence="2">
    <location>
        <begin position="200"/>
        <end position="221"/>
    </location>
</feature>
<dbReference type="Proteomes" id="UP000231092">
    <property type="component" value="Unassembled WGS sequence"/>
</dbReference>
<feature type="domain" description="TPM" evidence="3">
    <location>
        <begin position="50"/>
        <end position="172"/>
    </location>
</feature>
<keyword evidence="2" id="KW-1133">Transmembrane helix</keyword>
<dbReference type="InterPro" id="IPR007621">
    <property type="entry name" value="TPM_dom"/>
</dbReference>
<dbReference type="RefSeq" id="WP_100306144.1">
    <property type="nucleotide sequence ID" value="NZ_PGET01000001.1"/>
</dbReference>
<organism evidence="4 5">
    <name type="scientific">[Clostridium] celerecrescens 18A</name>
    <dbReference type="NCBI Taxonomy" id="1286362"/>
    <lineage>
        <taxon>Bacteria</taxon>
        <taxon>Bacillati</taxon>
        <taxon>Bacillota</taxon>
        <taxon>Clostridia</taxon>
        <taxon>Lachnospirales</taxon>
        <taxon>Lachnospiraceae</taxon>
        <taxon>Lacrimispora</taxon>
    </lineage>
</organism>
<evidence type="ECO:0000256" key="1">
    <source>
        <dbReference type="SAM" id="MobiDB-lite"/>
    </source>
</evidence>
<name>A0A2M8Z8N4_9FIRM</name>
<reference evidence="4 5" key="1">
    <citation type="submission" date="2017-11" db="EMBL/GenBank/DDBJ databases">
        <title>Understudied soil microbes with underappreciated capabilities: Untangling the Clostridium saccharolyticum group.</title>
        <authorList>
            <person name="Leschine S."/>
        </authorList>
    </citation>
    <scope>NUCLEOTIDE SEQUENCE [LARGE SCALE GENOMIC DNA]</scope>
    <source>
        <strain evidence="4 5">18A</strain>
    </source>
</reference>
<accession>A0A2M8Z8N4</accession>
<feature type="compositionally biased region" description="Low complexity" evidence="1">
    <location>
        <begin position="283"/>
        <end position="294"/>
    </location>
</feature>
<evidence type="ECO:0000256" key="2">
    <source>
        <dbReference type="SAM" id="Phobius"/>
    </source>
</evidence>
<protein>
    <recommendedName>
        <fullName evidence="3">TPM domain-containing protein</fullName>
    </recommendedName>
</protein>
<feature type="region of interest" description="Disordered" evidence="1">
    <location>
        <begin position="272"/>
        <end position="303"/>
    </location>
</feature>
<dbReference type="OrthoDB" id="9806054at2"/>
<dbReference type="Gene3D" id="3.10.310.50">
    <property type="match status" value="1"/>
</dbReference>